<sequence length="404" mass="44906">MSCVPPRSIFTLPRRGKVAEIERDIVDALRAEYREAARGRNAAAVALTDPDQEDGAPDNDSDAEAISSDSDDDMASISSVSDDKMSLIDVDVNPFPDSFRPAHLEPLKFQSIRWNEQPGPFVDLQDRICAMYIGGPVEASDWERSIIQAGQKMLSARATLEEFGESQKPPKCLSGGLQYRGCRGNRPQNMHEFKPVSTEQVVLAILRHSVDIQAITSFQNAALQKIAPRAWASAHTKLQTLVEDDVLLHLPCDLACQHGPSQPTAFSRVDYIFSADTAPLVDAAAYIPSFTALTSLGNYDPASEGKLILWDDKKVVDFPVGSTVFLPKWMPYSFTAVEWPGYQMLLKQSCENALVEYVDNGLCGAFDVVEVDEERRVQEAAEAQKLFSTLREFDDQYEKDQYEE</sequence>
<feature type="compositionally biased region" description="Acidic residues" evidence="1">
    <location>
        <begin position="50"/>
        <end position="74"/>
    </location>
</feature>
<evidence type="ECO:0000256" key="1">
    <source>
        <dbReference type="SAM" id="MobiDB-lite"/>
    </source>
</evidence>
<protein>
    <submittedName>
        <fullName evidence="2">Uncharacterized protein</fullName>
    </submittedName>
</protein>
<name>A0AAD6X4Q9_9AGAR</name>
<dbReference type="AlphaFoldDB" id="A0AAD6X4Q9"/>
<dbReference type="Proteomes" id="UP001218188">
    <property type="component" value="Unassembled WGS sequence"/>
</dbReference>
<evidence type="ECO:0000313" key="3">
    <source>
        <dbReference type="Proteomes" id="UP001218188"/>
    </source>
</evidence>
<feature type="region of interest" description="Disordered" evidence="1">
    <location>
        <begin position="38"/>
        <end position="77"/>
    </location>
</feature>
<reference evidence="2" key="1">
    <citation type="submission" date="2023-03" db="EMBL/GenBank/DDBJ databases">
        <title>Massive genome expansion in bonnet fungi (Mycena s.s.) driven by repeated elements and novel gene families across ecological guilds.</title>
        <authorList>
            <consortium name="Lawrence Berkeley National Laboratory"/>
            <person name="Harder C.B."/>
            <person name="Miyauchi S."/>
            <person name="Viragh M."/>
            <person name="Kuo A."/>
            <person name="Thoen E."/>
            <person name="Andreopoulos B."/>
            <person name="Lu D."/>
            <person name="Skrede I."/>
            <person name="Drula E."/>
            <person name="Henrissat B."/>
            <person name="Morin E."/>
            <person name="Kohler A."/>
            <person name="Barry K."/>
            <person name="LaButti K."/>
            <person name="Morin E."/>
            <person name="Salamov A."/>
            <person name="Lipzen A."/>
            <person name="Mereny Z."/>
            <person name="Hegedus B."/>
            <person name="Baldrian P."/>
            <person name="Stursova M."/>
            <person name="Weitz H."/>
            <person name="Taylor A."/>
            <person name="Grigoriev I.V."/>
            <person name="Nagy L.G."/>
            <person name="Martin F."/>
            <person name="Kauserud H."/>
        </authorList>
    </citation>
    <scope>NUCLEOTIDE SEQUENCE</scope>
    <source>
        <strain evidence="2">CBHHK200</strain>
    </source>
</reference>
<evidence type="ECO:0000313" key="2">
    <source>
        <dbReference type="EMBL" id="KAJ7035480.1"/>
    </source>
</evidence>
<gene>
    <name evidence="2" type="ORF">C8F04DRAFT_1259024</name>
</gene>
<organism evidence="2 3">
    <name type="scientific">Mycena alexandri</name>
    <dbReference type="NCBI Taxonomy" id="1745969"/>
    <lineage>
        <taxon>Eukaryota</taxon>
        <taxon>Fungi</taxon>
        <taxon>Dikarya</taxon>
        <taxon>Basidiomycota</taxon>
        <taxon>Agaricomycotina</taxon>
        <taxon>Agaricomycetes</taxon>
        <taxon>Agaricomycetidae</taxon>
        <taxon>Agaricales</taxon>
        <taxon>Marasmiineae</taxon>
        <taxon>Mycenaceae</taxon>
        <taxon>Mycena</taxon>
    </lineage>
</organism>
<accession>A0AAD6X4Q9</accession>
<dbReference type="EMBL" id="JARJCM010000050">
    <property type="protein sequence ID" value="KAJ7035480.1"/>
    <property type="molecule type" value="Genomic_DNA"/>
</dbReference>
<comment type="caution">
    <text evidence="2">The sequence shown here is derived from an EMBL/GenBank/DDBJ whole genome shotgun (WGS) entry which is preliminary data.</text>
</comment>
<keyword evidence="3" id="KW-1185">Reference proteome</keyword>
<proteinExistence type="predicted"/>